<name>A0ABV9W7V6_9ACTN</name>
<reference evidence="3" key="1">
    <citation type="journal article" date="2019" name="Int. J. Syst. Evol. Microbiol.">
        <title>The Global Catalogue of Microorganisms (GCM) 10K type strain sequencing project: providing services to taxonomists for standard genome sequencing and annotation.</title>
        <authorList>
            <consortium name="The Broad Institute Genomics Platform"/>
            <consortium name="The Broad Institute Genome Sequencing Center for Infectious Disease"/>
            <person name="Wu L."/>
            <person name="Ma J."/>
        </authorList>
    </citation>
    <scope>NUCLEOTIDE SEQUENCE [LARGE SCALE GENOMIC DNA]</scope>
    <source>
        <strain evidence="3">CGMCC 4.7152</strain>
    </source>
</reference>
<feature type="transmembrane region" description="Helical" evidence="1">
    <location>
        <begin position="121"/>
        <end position="142"/>
    </location>
</feature>
<sequence length="221" mass="23253">MTAGVDGFGAATLDAVRRCLGTRPRRRTVGVTLLLALLAGEVLGAAVKPGDLTFAAVSDPVQSLMSVTVPLLGILVVRDRERLLSTLWAVVLLAAGLGAFGAVWCAAVTTRGSAPDPWRHAATIALGSVLVQVLAVLVGTGLGRLVRPVPLAFLATFVPLLLWLALSAAPGSAEDWLTPYPTARHLLSGDMSRPAWPQWLTVFLIWGVALNVLGAKRPWQT</sequence>
<proteinExistence type="predicted"/>
<evidence type="ECO:0000256" key="1">
    <source>
        <dbReference type="SAM" id="Phobius"/>
    </source>
</evidence>
<keyword evidence="1" id="KW-0812">Transmembrane</keyword>
<evidence type="ECO:0008006" key="4">
    <source>
        <dbReference type="Google" id="ProtNLM"/>
    </source>
</evidence>
<dbReference type="RefSeq" id="WP_380124936.1">
    <property type="nucleotide sequence ID" value="NZ_JBHSIU010000066.1"/>
</dbReference>
<evidence type="ECO:0000313" key="3">
    <source>
        <dbReference type="Proteomes" id="UP001595912"/>
    </source>
</evidence>
<feature type="transmembrane region" description="Helical" evidence="1">
    <location>
        <begin position="196"/>
        <end position="215"/>
    </location>
</feature>
<feature type="transmembrane region" description="Helical" evidence="1">
    <location>
        <begin position="53"/>
        <end position="75"/>
    </location>
</feature>
<feature type="transmembrane region" description="Helical" evidence="1">
    <location>
        <begin position="28"/>
        <end position="47"/>
    </location>
</feature>
<keyword evidence="1" id="KW-1133">Transmembrane helix</keyword>
<comment type="caution">
    <text evidence="2">The sequence shown here is derived from an EMBL/GenBank/DDBJ whole genome shotgun (WGS) entry which is preliminary data.</text>
</comment>
<dbReference type="EMBL" id="JBHSIU010000066">
    <property type="protein sequence ID" value="MFC5004755.1"/>
    <property type="molecule type" value="Genomic_DNA"/>
</dbReference>
<protein>
    <recommendedName>
        <fullName evidence="4">ABC transporter permease</fullName>
    </recommendedName>
</protein>
<dbReference type="Proteomes" id="UP001595912">
    <property type="component" value="Unassembled WGS sequence"/>
</dbReference>
<gene>
    <name evidence="2" type="ORF">ACFPIJ_43880</name>
</gene>
<feature type="transmembrane region" description="Helical" evidence="1">
    <location>
        <begin position="149"/>
        <end position="169"/>
    </location>
</feature>
<feature type="transmembrane region" description="Helical" evidence="1">
    <location>
        <begin position="87"/>
        <end position="109"/>
    </location>
</feature>
<organism evidence="2 3">
    <name type="scientific">Dactylosporangium cerinum</name>
    <dbReference type="NCBI Taxonomy" id="1434730"/>
    <lineage>
        <taxon>Bacteria</taxon>
        <taxon>Bacillati</taxon>
        <taxon>Actinomycetota</taxon>
        <taxon>Actinomycetes</taxon>
        <taxon>Micromonosporales</taxon>
        <taxon>Micromonosporaceae</taxon>
        <taxon>Dactylosporangium</taxon>
    </lineage>
</organism>
<keyword evidence="3" id="KW-1185">Reference proteome</keyword>
<accession>A0ABV9W7V6</accession>
<keyword evidence="1" id="KW-0472">Membrane</keyword>
<evidence type="ECO:0000313" key="2">
    <source>
        <dbReference type="EMBL" id="MFC5004755.1"/>
    </source>
</evidence>